<proteinExistence type="predicted"/>
<name>W1XWB3_9ZZZZ</name>
<dbReference type="AlphaFoldDB" id="W1XWB3"/>
<feature type="non-terminal residue" evidence="1">
    <location>
        <position position="1"/>
    </location>
</feature>
<accession>W1XWB3</accession>
<dbReference type="EMBL" id="AZMM01011159">
    <property type="protein sequence ID" value="ETJ34416.1"/>
    <property type="molecule type" value="Genomic_DNA"/>
</dbReference>
<reference evidence="1" key="1">
    <citation type="submission" date="2013-12" db="EMBL/GenBank/DDBJ databases">
        <title>A Varibaculum cambriense genome reconstructed from a premature infant gut community with otherwise low bacterial novelty that shifts toward anaerobic metabolism during the third week of life.</title>
        <authorList>
            <person name="Brown C.T."/>
            <person name="Sharon I."/>
            <person name="Thomas B.C."/>
            <person name="Castelle C.J."/>
            <person name="Morowitz M.J."/>
            <person name="Banfield J.F."/>
        </authorList>
    </citation>
    <scope>NUCLEOTIDE SEQUENCE</scope>
</reference>
<sequence>DLPQSDLTKAILKELKIKSVNNITEFVYSSTLMLSFKYPSNAFLSKSMFLITPPTSPIEQLLNFNFLY</sequence>
<gene>
    <name evidence="1" type="ORF">Q604_UNBC11159G0001</name>
</gene>
<feature type="non-terminal residue" evidence="1">
    <location>
        <position position="68"/>
    </location>
</feature>
<organism evidence="1">
    <name type="scientific">human gut metagenome</name>
    <dbReference type="NCBI Taxonomy" id="408170"/>
    <lineage>
        <taxon>unclassified sequences</taxon>
        <taxon>metagenomes</taxon>
        <taxon>organismal metagenomes</taxon>
    </lineage>
</organism>
<comment type="caution">
    <text evidence="1">The sequence shown here is derived from an EMBL/GenBank/DDBJ whole genome shotgun (WGS) entry which is preliminary data.</text>
</comment>
<protein>
    <submittedName>
        <fullName evidence="1">ATPase family protein</fullName>
    </submittedName>
</protein>
<evidence type="ECO:0000313" key="1">
    <source>
        <dbReference type="EMBL" id="ETJ34416.1"/>
    </source>
</evidence>